<feature type="chain" id="PRO_5045485892" evidence="2">
    <location>
        <begin position="33"/>
        <end position="117"/>
    </location>
</feature>
<keyword evidence="4" id="KW-1185">Reference proteome</keyword>
<proteinExistence type="predicted"/>
<gene>
    <name evidence="3" type="ORF">PN457_02180</name>
</gene>
<sequence>MEKPFLSLTQFSLLSVAGISVASLLLAPPSLAQFNSVDRGTNQNSDPLASPNSGDLNMFDIIHRANLGNVNWNADEQQQQIDSAASDFRARQQKAFQEQERSNTDSPSVLPQGTESP</sequence>
<dbReference type="RefSeq" id="WP_271731027.1">
    <property type="nucleotide sequence ID" value="NZ_JANQDP010000031.1"/>
</dbReference>
<evidence type="ECO:0000313" key="4">
    <source>
        <dbReference type="Proteomes" id="UP001212499"/>
    </source>
</evidence>
<feature type="compositionally biased region" description="Polar residues" evidence="1">
    <location>
        <begin position="104"/>
        <end position="117"/>
    </location>
</feature>
<dbReference type="Proteomes" id="UP001212499">
    <property type="component" value="Unassembled WGS sequence"/>
</dbReference>
<name>A0ABT5AMF9_9CYAN</name>
<feature type="signal peptide" evidence="2">
    <location>
        <begin position="1"/>
        <end position="32"/>
    </location>
</feature>
<protein>
    <submittedName>
        <fullName evidence="3">Uncharacterized protein</fullName>
    </submittedName>
</protein>
<feature type="region of interest" description="Disordered" evidence="1">
    <location>
        <begin position="85"/>
        <end position="117"/>
    </location>
</feature>
<dbReference type="EMBL" id="JAQMUH010000032">
    <property type="protein sequence ID" value="MDB9538482.1"/>
    <property type="molecule type" value="Genomic_DNA"/>
</dbReference>
<comment type="caution">
    <text evidence="3">The sequence shown here is derived from an EMBL/GenBank/DDBJ whole genome shotgun (WGS) entry which is preliminary data.</text>
</comment>
<evidence type="ECO:0000256" key="1">
    <source>
        <dbReference type="SAM" id="MobiDB-lite"/>
    </source>
</evidence>
<organism evidence="3 4">
    <name type="scientific">Anabaenopsis arnoldii</name>
    <dbReference type="NCBI Taxonomy" id="2152938"/>
    <lineage>
        <taxon>Bacteria</taxon>
        <taxon>Bacillati</taxon>
        <taxon>Cyanobacteriota</taxon>
        <taxon>Cyanophyceae</taxon>
        <taxon>Nostocales</taxon>
        <taxon>Nodulariaceae</taxon>
        <taxon>Anabaenopsis</taxon>
    </lineage>
</organism>
<accession>A0ABT5AMF9</accession>
<evidence type="ECO:0000313" key="3">
    <source>
        <dbReference type="EMBL" id="MDB9538482.1"/>
    </source>
</evidence>
<evidence type="ECO:0000256" key="2">
    <source>
        <dbReference type="SAM" id="SignalP"/>
    </source>
</evidence>
<feature type="region of interest" description="Disordered" evidence="1">
    <location>
        <begin position="35"/>
        <end position="55"/>
    </location>
</feature>
<reference evidence="3 4" key="1">
    <citation type="submission" date="2023-01" db="EMBL/GenBank/DDBJ databases">
        <title>Genomes from the Australian National Cyanobacteria Reference Collection.</title>
        <authorList>
            <person name="Willis A."/>
            <person name="Lee E.M.F."/>
        </authorList>
    </citation>
    <scope>NUCLEOTIDE SEQUENCE [LARGE SCALE GENOMIC DNA]</scope>
    <source>
        <strain evidence="3 4">CS-1033</strain>
    </source>
</reference>
<keyword evidence="2" id="KW-0732">Signal</keyword>